<dbReference type="AlphaFoldDB" id="A0A1M5HPP6"/>
<protein>
    <submittedName>
        <fullName evidence="1">Uncharacterized protein</fullName>
    </submittedName>
</protein>
<accession>A0A1M5HPP6</accession>
<dbReference type="EMBL" id="FQUO01000020">
    <property type="protein sequence ID" value="SHG17858.1"/>
    <property type="molecule type" value="Genomic_DNA"/>
</dbReference>
<reference evidence="1 2" key="1">
    <citation type="submission" date="2016-11" db="EMBL/GenBank/DDBJ databases">
        <authorList>
            <person name="Jaros S."/>
            <person name="Januszkiewicz K."/>
            <person name="Wedrychowicz H."/>
        </authorList>
    </citation>
    <scope>NUCLEOTIDE SEQUENCE [LARGE SCALE GENOMIC DNA]</scope>
    <source>
        <strain evidence="1 2">DSM 26897</strain>
    </source>
</reference>
<name>A0A1M5HPP6_9BACT</name>
<evidence type="ECO:0000313" key="2">
    <source>
        <dbReference type="Proteomes" id="UP000184368"/>
    </source>
</evidence>
<gene>
    <name evidence="1" type="ORF">SAMN05444008_1203</name>
</gene>
<proteinExistence type="predicted"/>
<keyword evidence="2" id="KW-1185">Reference proteome</keyword>
<dbReference type="Proteomes" id="UP000184368">
    <property type="component" value="Unassembled WGS sequence"/>
</dbReference>
<dbReference type="RefSeq" id="WP_073047345.1">
    <property type="nucleotide sequence ID" value="NZ_FQUO01000020.1"/>
</dbReference>
<evidence type="ECO:0000313" key="1">
    <source>
        <dbReference type="EMBL" id="SHG17858.1"/>
    </source>
</evidence>
<sequence length="71" mass="8272">MKTFQIEIAIPDSQETILMFIRGNTLEQWKGFRNVIEVDKKQVVYSKPIVSIEEVPLERQTGYAELFPTNL</sequence>
<organism evidence="1 2">
    <name type="scientific">Cnuella takakiae</name>
    <dbReference type="NCBI Taxonomy" id="1302690"/>
    <lineage>
        <taxon>Bacteria</taxon>
        <taxon>Pseudomonadati</taxon>
        <taxon>Bacteroidota</taxon>
        <taxon>Chitinophagia</taxon>
        <taxon>Chitinophagales</taxon>
        <taxon>Chitinophagaceae</taxon>
        <taxon>Cnuella</taxon>
    </lineage>
</organism>
<dbReference type="STRING" id="1302690.BUE76_00345"/>